<dbReference type="GO" id="GO:0019592">
    <property type="term" value="P:mannitol catabolic process"/>
    <property type="evidence" value="ECO:0007669"/>
    <property type="project" value="TreeGrafter"/>
</dbReference>
<dbReference type="GO" id="GO:0005829">
    <property type="term" value="C:cytosol"/>
    <property type="evidence" value="ECO:0007669"/>
    <property type="project" value="TreeGrafter"/>
</dbReference>
<dbReference type="SUPFAM" id="SSF51735">
    <property type="entry name" value="NAD(P)-binding Rossmann-fold domains"/>
    <property type="match status" value="1"/>
</dbReference>
<comment type="caution">
    <text evidence="6">The sequence shown here is derived from an EMBL/GenBank/DDBJ whole genome shotgun (WGS) entry which is preliminary data.</text>
</comment>
<dbReference type="Pfam" id="PF08125">
    <property type="entry name" value="Mannitol_dh_C"/>
    <property type="match status" value="1"/>
</dbReference>
<dbReference type="GO" id="GO:0019698">
    <property type="term" value="P:D-galacturonate catabolic process"/>
    <property type="evidence" value="ECO:0007669"/>
    <property type="project" value="TreeGrafter"/>
</dbReference>
<evidence type="ECO:0000256" key="2">
    <source>
        <dbReference type="ARBA" id="ARBA00023027"/>
    </source>
</evidence>
<evidence type="ECO:0000256" key="1">
    <source>
        <dbReference type="ARBA" id="ARBA00023002"/>
    </source>
</evidence>
<dbReference type="InterPro" id="IPR036291">
    <property type="entry name" value="NAD(P)-bd_dom_sf"/>
</dbReference>
<reference evidence="6" key="1">
    <citation type="submission" date="2020-10" db="EMBL/GenBank/DDBJ databases">
        <authorList>
            <person name="Gilroy R."/>
        </authorList>
    </citation>
    <scope>NUCLEOTIDE SEQUENCE</scope>
    <source>
        <strain evidence="6">ChiSxjej2B14-6234</strain>
    </source>
</reference>
<dbReference type="GO" id="GO:0008926">
    <property type="term" value="F:mannitol-1-phosphate 5-dehydrogenase activity"/>
    <property type="evidence" value="ECO:0007669"/>
    <property type="project" value="UniProtKB-EC"/>
</dbReference>
<dbReference type="Gene3D" id="3.40.50.720">
    <property type="entry name" value="NAD(P)-binding Rossmann-like Domain"/>
    <property type="match status" value="1"/>
</dbReference>
<evidence type="ECO:0000313" key="7">
    <source>
        <dbReference type="Proteomes" id="UP000886887"/>
    </source>
</evidence>
<evidence type="ECO:0000313" key="6">
    <source>
        <dbReference type="EMBL" id="HIQ70719.1"/>
    </source>
</evidence>
<dbReference type="GO" id="GO:0009026">
    <property type="term" value="F:tagaturonate reductase activity"/>
    <property type="evidence" value="ECO:0007669"/>
    <property type="project" value="TreeGrafter"/>
</dbReference>
<evidence type="ECO:0000259" key="4">
    <source>
        <dbReference type="Pfam" id="PF01232"/>
    </source>
</evidence>
<dbReference type="InterPro" id="IPR008927">
    <property type="entry name" value="6-PGluconate_DH-like_C_sf"/>
</dbReference>
<dbReference type="InterPro" id="IPR013328">
    <property type="entry name" value="6PGD_dom2"/>
</dbReference>
<proteinExistence type="predicted"/>
<dbReference type="Proteomes" id="UP000886887">
    <property type="component" value="Unassembled WGS sequence"/>
</dbReference>
<gene>
    <name evidence="6" type="ORF">IAB73_00660</name>
</gene>
<comment type="catalytic activity">
    <reaction evidence="3">
        <text>D-mannitol 1-phosphate + NAD(+) = beta-D-fructose 6-phosphate + NADH + H(+)</text>
        <dbReference type="Rhea" id="RHEA:19661"/>
        <dbReference type="ChEBI" id="CHEBI:15378"/>
        <dbReference type="ChEBI" id="CHEBI:57540"/>
        <dbReference type="ChEBI" id="CHEBI:57634"/>
        <dbReference type="ChEBI" id="CHEBI:57945"/>
        <dbReference type="ChEBI" id="CHEBI:61381"/>
        <dbReference type="EC" id="1.1.1.17"/>
    </reaction>
</comment>
<reference evidence="6" key="2">
    <citation type="journal article" date="2021" name="PeerJ">
        <title>Extensive microbial diversity within the chicken gut microbiome revealed by metagenomics and culture.</title>
        <authorList>
            <person name="Gilroy R."/>
            <person name="Ravi A."/>
            <person name="Getino M."/>
            <person name="Pursley I."/>
            <person name="Horton D.L."/>
            <person name="Alikhan N.F."/>
            <person name="Baker D."/>
            <person name="Gharbi K."/>
            <person name="Hall N."/>
            <person name="Watson M."/>
            <person name="Adriaenssens E.M."/>
            <person name="Foster-Nyarko E."/>
            <person name="Jarju S."/>
            <person name="Secka A."/>
            <person name="Antonio M."/>
            <person name="Oren A."/>
            <person name="Chaudhuri R.R."/>
            <person name="La Ragione R."/>
            <person name="Hildebrand F."/>
            <person name="Pallen M.J."/>
        </authorList>
    </citation>
    <scope>NUCLEOTIDE SEQUENCE</scope>
    <source>
        <strain evidence="6">ChiSxjej2B14-6234</strain>
    </source>
</reference>
<organism evidence="6 7">
    <name type="scientific">Candidatus Onthenecus intestinigallinarum</name>
    <dbReference type="NCBI Taxonomy" id="2840875"/>
    <lineage>
        <taxon>Bacteria</taxon>
        <taxon>Bacillati</taxon>
        <taxon>Bacillota</taxon>
        <taxon>Clostridia</taxon>
        <taxon>Eubacteriales</taxon>
        <taxon>Candidatus Onthenecus</taxon>
    </lineage>
</organism>
<protein>
    <submittedName>
        <fullName evidence="6">Tagaturonate reductase</fullName>
    </submittedName>
</protein>
<keyword evidence="2" id="KW-0520">NAD</keyword>
<dbReference type="EMBL" id="DVFJ01000002">
    <property type="protein sequence ID" value="HIQ70719.1"/>
    <property type="molecule type" value="Genomic_DNA"/>
</dbReference>
<accession>A0A9D0Z855</accession>
<dbReference type="Gene3D" id="1.10.1040.10">
    <property type="entry name" value="N-(1-d-carboxylethyl)-l-norvaline Dehydrogenase, domain 2"/>
    <property type="match status" value="1"/>
</dbReference>
<sequence>MLPALKVAHGQTPTRTRVVQFGEGGFLRAFVDAMIDAANEKAGMDAGVAVVQPIPRGLVEELRAQDGLYTLILRGRTGGRDVSDARVITCVRACVDPYADFDAFLALARDPDVRFVVSNTTEAGIVYTGRDALDDRPQASFPGKLTRLLYERFTAFGGARDKGLILLPVELIDDNGARLKACVVQTAAQWGLGEAFTRWLEEACIFTSTLVDRIVTGYPRQEAQALCAGLGYEDRLLDAAEPFGQWVIEGPAWLEDELPLRRAGQDVRFTQDVRPYKLRKVRMLNGAHTATALIGYLAGLDTVGECMADAAARRYVERALYEEIMPTLDLPRDELEAFAAAILERFQNPYNRHELLSIALNSQSKLRARVLPTIRAYWTRRGELPRVLTFSVGAFLAFYCGADGAAPGLRADGTAYAPVDDADVLAFFEGLRGLSPLETARAALSNAALWGEDLTAWPGLADAAAQALSDIRTLGARRALDAIAG</sequence>
<evidence type="ECO:0000256" key="3">
    <source>
        <dbReference type="ARBA" id="ARBA00048615"/>
    </source>
</evidence>
<dbReference type="InterPro" id="IPR013118">
    <property type="entry name" value="Mannitol_DH_C"/>
</dbReference>
<dbReference type="InterPro" id="IPR013131">
    <property type="entry name" value="Mannitol_DH_N"/>
</dbReference>
<dbReference type="AlphaFoldDB" id="A0A9D0Z855"/>
<dbReference type="SUPFAM" id="SSF48179">
    <property type="entry name" value="6-phosphogluconate dehydrogenase C-terminal domain-like"/>
    <property type="match status" value="1"/>
</dbReference>
<dbReference type="PANTHER" id="PTHR30524">
    <property type="entry name" value="MANNITOL-1-PHOSPHATE 5-DEHYDROGENASE"/>
    <property type="match status" value="1"/>
</dbReference>
<dbReference type="PANTHER" id="PTHR30524:SF0">
    <property type="entry name" value="ALTRONATE OXIDOREDUCTASE-RELATED"/>
    <property type="match status" value="1"/>
</dbReference>
<feature type="domain" description="Mannitol dehydrogenase N-terminal" evidence="4">
    <location>
        <begin position="17"/>
        <end position="259"/>
    </location>
</feature>
<dbReference type="Pfam" id="PF01232">
    <property type="entry name" value="Mannitol_dh"/>
    <property type="match status" value="1"/>
</dbReference>
<name>A0A9D0Z855_9FIRM</name>
<evidence type="ECO:0000259" key="5">
    <source>
        <dbReference type="Pfam" id="PF08125"/>
    </source>
</evidence>
<keyword evidence="1" id="KW-0560">Oxidoreductase</keyword>
<feature type="domain" description="Mannitol dehydrogenase C-terminal" evidence="5">
    <location>
        <begin position="272"/>
        <end position="471"/>
    </location>
</feature>
<dbReference type="NCBIfam" id="NF002969">
    <property type="entry name" value="PRK03643.1"/>
    <property type="match status" value="1"/>
</dbReference>